<dbReference type="InterPro" id="IPR027417">
    <property type="entry name" value="P-loop_NTPase"/>
</dbReference>
<dbReference type="Pfam" id="PF14524">
    <property type="entry name" value="Wzt_C"/>
    <property type="match status" value="1"/>
</dbReference>
<sequence length="446" mass="50779">MSNVVNDTVIKVKNLTKSYKLYYKPQDRFRETFHPFRKKYHGEFSALNDISFEVKSGETVGIVGKNGSGKSTLLQILYGVLTPSSGTVEVKGKVSALLELGSCFNPQLTGIENIYFNGTLMGYSEKEMDERLDDILAFADIGHFAYQPMKIYSSGMFVRVAFSVATMVDPDILLIDEALSVGDIFFQAKCMDRMKKMIDEENVTLIFVSHNLPSVKNICKRAILLDDGVLLADGKSSEVSEKYYSFKVKSEQKVIETGESAALTSTQKDEQISAETRNKIFTDNSLFLQKAAYQRIQNGKATIVNFLLLDEHQDLIFYVSYEQILLLRAAVEIHEDMHTLIHGYQIRNEDGVELIHSDTETENKNLLNVKKGDRYILDWRFKVSLTNYPKNYTIATSLFRPLNLETSQIEMVDYVPIAAQFQMQPKQIFPLCGLVHWYNEVDIIKM</sequence>
<dbReference type="Gene3D" id="3.40.50.300">
    <property type="entry name" value="P-loop containing nucleotide triphosphate hydrolases"/>
    <property type="match status" value="1"/>
</dbReference>
<dbReference type="CDD" id="cd10147">
    <property type="entry name" value="Wzt_C-like"/>
    <property type="match status" value="1"/>
</dbReference>
<dbReference type="GO" id="GO:0005524">
    <property type="term" value="F:ATP binding"/>
    <property type="evidence" value="ECO:0007669"/>
    <property type="project" value="UniProtKB-KW"/>
</dbReference>
<dbReference type="InterPro" id="IPR017871">
    <property type="entry name" value="ABC_transporter-like_CS"/>
</dbReference>
<dbReference type="Proteomes" id="UP001594351">
    <property type="component" value="Unassembled WGS sequence"/>
</dbReference>
<keyword evidence="2" id="KW-0813">Transport</keyword>
<dbReference type="InterPro" id="IPR003439">
    <property type="entry name" value="ABC_transporter-like_ATP-bd"/>
</dbReference>
<evidence type="ECO:0000259" key="5">
    <source>
        <dbReference type="PROSITE" id="PS50893"/>
    </source>
</evidence>
<dbReference type="InterPro" id="IPR003593">
    <property type="entry name" value="AAA+_ATPase"/>
</dbReference>
<evidence type="ECO:0000256" key="2">
    <source>
        <dbReference type="ARBA" id="ARBA00022448"/>
    </source>
</evidence>
<dbReference type="SMART" id="SM00382">
    <property type="entry name" value="AAA"/>
    <property type="match status" value="1"/>
</dbReference>
<organism evidence="6 7">
    <name type="scientific">candidate division CSSED10-310 bacterium</name>
    <dbReference type="NCBI Taxonomy" id="2855610"/>
    <lineage>
        <taxon>Bacteria</taxon>
        <taxon>Bacteria division CSSED10-310</taxon>
    </lineage>
</organism>
<comment type="caution">
    <text evidence="6">The sequence shown here is derived from an EMBL/GenBank/DDBJ whole genome shotgun (WGS) entry which is preliminary data.</text>
</comment>
<dbReference type="Gene3D" id="2.70.50.60">
    <property type="entry name" value="abc- transporter (atp binding component) like domain"/>
    <property type="match status" value="1"/>
</dbReference>
<evidence type="ECO:0000256" key="1">
    <source>
        <dbReference type="ARBA" id="ARBA00005417"/>
    </source>
</evidence>
<dbReference type="SUPFAM" id="SSF52540">
    <property type="entry name" value="P-loop containing nucleoside triphosphate hydrolases"/>
    <property type="match status" value="1"/>
</dbReference>
<dbReference type="InterPro" id="IPR050683">
    <property type="entry name" value="Bact_Polysacc_Export_ATP-bd"/>
</dbReference>
<reference evidence="6 7" key="1">
    <citation type="submission" date="2024-09" db="EMBL/GenBank/DDBJ databases">
        <title>Laminarin stimulates single cell rates of sulfate reduction while oxygen inhibits transcriptomic activity in coastal marine sediment.</title>
        <authorList>
            <person name="Lindsay M."/>
            <person name="Orcutt B."/>
            <person name="Emerson D."/>
            <person name="Stepanauskas R."/>
            <person name="D'Angelo T."/>
        </authorList>
    </citation>
    <scope>NUCLEOTIDE SEQUENCE [LARGE SCALE GENOMIC DNA]</scope>
    <source>
        <strain evidence="6">SAG AM-311-K15</strain>
    </source>
</reference>
<keyword evidence="3" id="KW-0547">Nucleotide-binding</keyword>
<gene>
    <name evidence="6" type="ORF">ACFL27_00060</name>
</gene>
<dbReference type="InterPro" id="IPR015860">
    <property type="entry name" value="ABC_transpr_TagH-like"/>
</dbReference>
<accession>A0ABV6YQT1</accession>
<comment type="similarity">
    <text evidence="1">Belongs to the ABC transporter superfamily.</text>
</comment>
<dbReference type="PROSITE" id="PS50893">
    <property type="entry name" value="ABC_TRANSPORTER_2"/>
    <property type="match status" value="1"/>
</dbReference>
<feature type="domain" description="ABC transporter" evidence="5">
    <location>
        <begin position="10"/>
        <end position="252"/>
    </location>
</feature>
<evidence type="ECO:0000256" key="4">
    <source>
        <dbReference type="ARBA" id="ARBA00022840"/>
    </source>
</evidence>
<dbReference type="PANTHER" id="PTHR46743">
    <property type="entry name" value="TEICHOIC ACIDS EXPORT ATP-BINDING PROTEIN TAGH"/>
    <property type="match status" value="1"/>
</dbReference>
<dbReference type="InterPro" id="IPR029439">
    <property type="entry name" value="Wzt_C"/>
</dbReference>
<dbReference type="PANTHER" id="PTHR46743:SF2">
    <property type="entry name" value="TEICHOIC ACIDS EXPORT ATP-BINDING PROTEIN TAGH"/>
    <property type="match status" value="1"/>
</dbReference>
<protein>
    <submittedName>
        <fullName evidence="6">ABC transporter ATP-binding protein</fullName>
    </submittedName>
</protein>
<dbReference type="Pfam" id="PF00005">
    <property type="entry name" value="ABC_tran"/>
    <property type="match status" value="1"/>
</dbReference>
<name>A0ABV6YQT1_UNCC1</name>
<keyword evidence="4 6" id="KW-0067">ATP-binding</keyword>
<keyword evidence="7" id="KW-1185">Reference proteome</keyword>
<dbReference type="EMBL" id="JBHPBY010000001">
    <property type="protein sequence ID" value="MFC1848575.1"/>
    <property type="molecule type" value="Genomic_DNA"/>
</dbReference>
<evidence type="ECO:0000313" key="7">
    <source>
        <dbReference type="Proteomes" id="UP001594351"/>
    </source>
</evidence>
<dbReference type="CDD" id="cd03220">
    <property type="entry name" value="ABC_KpsT_Wzt"/>
    <property type="match status" value="1"/>
</dbReference>
<evidence type="ECO:0000313" key="6">
    <source>
        <dbReference type="EMBL" id="MFC1848575.1"/>
    </source>
</evidence>
<proteinExistence type="inferred from homology"/>
<dbReference type="PROSITE" id="PS00211">
    <property type="entry name" value="ABC_TRANSPORTER_1"/>
    <property type="match status" value="1"/>
</dbReference>
<evidence type="ECO:0000256" key="3">
    <source>
        <dbReference type="ARBA" id="ARBA00022741"/>
    </source>
</evidence>